<accession>A0ABS6SK49</accession>
<proteinExistence type="predicted"/>
<evidence type="ECO:0000259" key="5">
    <source>
        <dbReference type="PROSITE" id="PS50977"/>
    </source>
</evidence>
<keyword evidence="1" id="KW-0805">Transcription regulation</keyword>
<keyword evidence="2 4" id="KW-0238">DNA-binding</keyword>
<comment type="caution">
    <text evidence="6">The sequence shown here is derived from an EMBL/GenBank/DDBJ whole genome shotgun (WGS) entry which is preliminary data.</text>
</comment>
<dbReference type="EMBL" id="JAGSPB010000001">
    <property type="protein sequence ID" value="MBV7265251.1"/>
    <property type="molecule type" value="Genomic_DNA"/>
</dbReference>
<name>A0ABS6SK49_9SPHN</name>
<keyword evidence="7" id="KW-1185">Reference proteome</keyword>
<dbReference type="Pfam" id="PF16925">
    <property type="entry name" value="TetR_C_13"/>
    <property type="match status" value="1"/>
</dbReference>
<dbReference type="InterPro" id="IPR011075">
    <property type="entry name" value="TetR_C"/>
</dbReference>
<dbReference type="InterPro" id="IPR001647">
    <property type="entry name" value="HTH_TetR"/>
</dbReference>
<keyword evidence="3" id="KW-0804">Transcription</keyword>
<dbReference type="RefSeq" id="WP_218315733.1">
    <property type="nucleotide sequence ID" value="NZ_JAGSPB010000001.1"/>
</dbReference>
<organism evidence="6 7">
    <name type="scientific">Erythrobacter ani</name>
    <dbReference type="NCBI Taxonomy" id="2827235"/>
    <lineage>
        <taxon>Bacteria</taxon>
        <taxon>Pseudomonadati</taxon>
        <taxon>Pseudomonadota</taxon>
        <taxon>Alphaproteobacteria</taxon>
        <taxon>Sphingomonadales</taxon>
        <taxon>Erythrobacteraceae</taxon>
        <taxon>Erythrobacter/Porphyrobacter group</taxon>
        <taxon>Erythrobacter</taxon>
    </lineage>
</organism>
<sequence length="214" mass="23671">MNDQSRTILNERSKKMRAASFDREETIEKIMNAFWEHGYEATSIQVLEAATGLKRQSLYNAFGNKDAMFELASNRYDMAVSRKLFATLDHADPVIALREFFAAQLAVLVDADQPAGCFVAGGQQELANRSEGQLSEQMRAMIEEQHDQLVAAFERWKADGKIADETDTHALSAIVMALVRGQAVLGRSSLSYPIIEQSAALAPGLIERYLAAPT</sequence>
<feature type="DNA-binding region" description="H-T-H motif" evidence="4">
    <location>
        <begin position="43"/>
        <end position="62"/>
    </location>
</feature>
<dbReference type="Proteomes" id="UP000699975">
    <property type="component" value="Unassembled WGS sequence"/>
</dbReference>
<evidence type="ECO:0000256" key="1">
    <source>
        <dbReference type="ARBA" id="ARBA00023015"/>
    </source>
</evidence>
<dbReference type="PANTHER" id="PTHR47506">
    <property type="entry name" value="TRANSCRIPTIONAL REGULATORY PROTEIN"/>
    <property type="match status" value="1"/>
</dbReference>
<evidence type="ECO:0000313" key="6">
    <source>
        <dbReference type="EMBL" id="MBV7265251.1"/>
    </source>
</evidence>
<evidence type="ECO:0000256" key="4">
    <source>
        <dbReference type="PROSITE-ProRule" id="PRU00335"/>
    </source>
</evidence>
<dbReference type="PANTHER" id="PTHR47506:SF1">
    <property type="entry name" value="HTH-TYPE TRANSCRIPTIONAL REGULATOR YJDC"/>
    <property type="match status" value="1"/>
</dbReference>
<dbReference type="PROSITE" id="PS50977">
    <property type="entry name" value="HTH_TETR_2"/>
    <property type="match status" value="1"/>
</dbReference>
<feature type="domain" description="HTH tetR-type" evidence="5">
    <location>
        <begin position="20"/>
        <end position="80"/>
    </location>
</feature>
<dbReference type="Pfam" id="PF00440">
    <property type="entry name" value="TetR_N"/>
    <property type="match status" value="1"/>
</dbReference>
<reference evidence="6 7" key="1">
    <citation type="submission" date="2021-04" db="EMBL/GenBank/DDBJ databases">
        <authorList>
            <person name="Pira H."/>
            <person name="Risdian C."/>
            <person name="Wink J."/>
        </authorList>
    </citation>
    <scope>NUCLEOTIDE SEQUENCE [LARGE SCALE GENOMIC DNA]</scope>
    <source>
        <strain evidence="6 7">WH131</strain>
    </source>
</reference>
<evidence type="ECO:0000313" key="7">
    <source>
        <dbReference type="Proteomes" id="UP000699975"/>
    </source>
</evidence>
<evidence type="ECO:0000256" key="2">
    <source>
        <dbReference type="ARBA" id="ARBA00023125"/>
    </source>
</evidence>
<evidence type="ECO:0000256" key="3">
    <source>
        <dbReference type="ARBA" id="ARBA00023163"/>
    </source>
</evidence>
<protein>
    <submittedName>
        <fullName evidence="6">TetR/AcrR family transcriptional regulator</fullName>
    </submittedName>
</protein>
<gene>
    <name evidence="6" type="ORF">KCG45_03605</name>
</gene>